<dbReference type="PANTHER" id="PTHR46494">
    <property type="entry name" value="CORA FAMILY METAL ION TRANSPORTER (EUROFUNG)"/>
    <property type="match status" value="1"/>
</dbReference>
<dbReference type="InterPro" id="IPR002523">
    <property type="entry name" value="MgTranspt_CorA/ZnTranspt_ZntB"/>
</dbReference>
<evidence type="ECO:0000313" key="5">
    <source>
        <dbReference type="Proteomes" id="UP001500325"/>
    </source>
</evidence>
<protein>
    <recommendedName>
        <fullName evidence="6">CorA-like Mg2+ transporter protein</fullName>
    </recommendedName>
</protein>
<comment type="subcellular location">
    <subcellularLocation>
        <location evidence="1">Cell membrane</location>
        <topology evidence="1">Multi-pass membrane protein</topology>
    </subcellularLocation>
</comment>
<dbReference type="EMBL" id="BAABIC010000011">
    <property type="protein sequence ID" value="GAA4693913.1"/>
    <property type="molecule type" value="Genomic_DNA"/>
</dbReference>
<keyword evidence="3" id="KW-0472">Membrane</keyword>
<evidence type="ECO:0000256" key="1">
    <source>
        <dbReference type="ARBA" id="ARBA00004651"/>
    </source>
</evidence>
<dbReference type="PANTHER" id="PTHR46494:SF1">
    <property type="entry name" value="CORA FAMILY METAL ION TRANSPORTER (EUROFUNG)"/>
    <property type="match status" value="1"/>
</dbReference>
<sequence length="148" mass="16531">MTTAEPPRCATRTRLYRAGKLVDEGFPAEQIRGHLDAHDDAVVWLDLHDPDESDLGILIAEFGLHPLAVEDAVVDRQRPKLDRYQSHLFVNLYAVDLDEDGCALVTSEMSAFVTARALITVRKTDFDIDSVLARWDAAPESPSPCARW</sequence>
<evidence type="ECO:0000256" key="3">
    <source>
        <dbReference type="ARBA" id="ARBA00022475"/>
    </source>
</evidence>
<dbReference type="RefSeq" id="WP_345381558.1">
    <property type="nucleotide sequence ID" value="NZ_BAABIC010000011.1"/>
</dbReference>
<evidence type="ECO:0008006" key="6">
    <source>
        <dbReference type="Google" id="ProtNLM"/>
    </source>
</evidence>
<dbReference type="Gene3D" id="3.30.460.20">
    <property type="entry name" value="CorA soluble domain-like"/>
    <property type="match status" value="1"/>
</dbReference>
<evidence type="ECO:0000313" key="4">
    <source>
        <dbReference type="EMBL" id="GAA4693913.1"/>
    </source>
</evidence>
<proteinExistence type="predicted"/>
<organism evidence="4 5">
    <name type="scientific">Pseudonocardia yuanmonensis</name>
    <dbReference type="NCBI Taxonomy" id="1095914"/>
    <lineage>
        <taxon>Bacteria</taxon>
        <taxon>Bacillati</taxon>
        <taxon>Actinomycetota</taxon>
        <taxon>Actinomycetes</taxon>
        <taxon>Pseudonocardiales</taxon>
        <taxon>Pseudonocardiaceae</taxon>
        <taxon>Pseudonocardia</taxon>
    </lineage>
</organism>
<keyword evidence="3" id="KW-1003">Cell membrane</keyword>
<dbReference type="SUPFAM" id="SSF143865">
    <property type="entry name" value="CorA soluble domain-like"/>
    <property type="match status" value="1"/>
</dbReference>
<dbReference type="Pfam" id="PF01544">
    <property type="entry name" value="CorA"/>
    <property type="match status" value="1"/>
</dbReference>
<comment type="caution">
    <text evidence="4">The sequence shown here is derived from an EMBL/GenBank/DDBJ whole genome shotgun (WGS) entry which is preliminary data.</text>
</comment>
<reference evidence="5" key="1">
    <citation type="journal article" date="2019" name="Int. J. Syst. Evol. Microbiol.">
        <title>The Global Catalogue of Microorganisms (GCM) 10K type strain sequencing project: providing services to taxonomists for standard genome sequencing and annotation.</title>
        <authorList>
            <consortium name="The Broad Institute Genomics Platform"/>
            <consortium name="The Broad Institute Genome Sequencing Center for Infectious Disease"/>
            <person name="Wu L."/>
            <person name="Ma J."/>
        </authorList>
    </citation>
    <scope>NUCLEOTIDE SEQUENCE [LARGE SCALE GENOMIC DNA]</scope>
    <source>
        <strain evidence="5">JCM 18055</strain>
    </source>
</reference>
<dbReference type="InterPro" id="IPR045861">
    <property type="entry name" value="CorA_cytoplasmic_dom"/>
</dbReference>
<gene>
    <name evidence="4" type="ORF">GCM10023215_34310</name>
</gene>
<dbReference type="Proteomes" id="UP001500325">
    <property type="component" value="Unassembled WGS sequence"/>
</dbReference>
<evidence type="ECO:0000256" key="2">
    <source>
        <dbReference type="ARBA" id="ARBA00022448"/>
    </source>
</evidence>
<accession>A0ABP8WUS1</accession>
<keyword evidence="2" id="KW-0813">Transport</keyword>
<name>A0ABP8WUS1_9PSEU</name>
<keyword evidence="5" id="KW-1185">Reference proteome</keyword>